<gene>
    <name evidence="2" type="ORF">BSAL_22140</name>
</gene>
<name>A0A0S4JDM0_BODSA</name>
<dbReference type="EMBL" id="CYKH01001750">
    <property type="protein sequence ID" value="CUG89576.1"/>
    <property type="molecule type" value="Genomic_DNA"/>
</dbReference>
<feature type="region of interest" description="Disordered" evidence="1">
    <location>
        <begin position="359"/>
        <end position="412"/>
    </location>
</feature>
<feature type="compositionally biased region" description="Polar residues" evidence="1">
    <location>
        <begin position="395"/>
        <end position="412"/>
    </location>
</feature>
<sequence length="412" mass="43665">MLFVSVAMKSVAHICRDSLAEMRDIDPQDLLQIKLAFCFRGVDIGTVNDYLIAVETKHRDFRSYLPRGLIHRVVALTSNDGSTKGGIGGWRLGSPKGSLKALSPRPRDLDGLQPLISPRGAFGATSPVNSFRNFVGSSGQFSPRLEPVQNPFQVPVMNPNDPMVPFDGVQSANDSPTGIAAGQQAMMNSGNRASGSMSQGAPPPLLVNSSHGSPVAQIQIRAVSPPLVVGGMTDYQLFRRRTQTTDSGTHTTTRGDAPFTFTCDGQDEIMDEVEEMPNLNEYEGMLVSFGLPGITTANLDRLALSSRSASVLGGGPPSSVAAPGVVGLARRTSEAFANAFLSPQAAKTRRLSGQSALEFSVGASPPQPNHPLQQLPPTISVLGPESVNDAGFDSSVPQSTTIDSSLRQELQL</sequence>
<protein>
    <submittedName>
        <fullName evidence="2">Uncharacterized protein</fullName>
    </submittedName>
</protein>
<organism evidence="2 3">
    <name type="scientific">Bodo saltans</name>
    <name type="common">Flagellated protozoan</name>
    <dbReference type="NCBI Taxonomy" id="75058"/>
    <lineage>
        <taxon>Eukaryota</taxon>
        <taxon>Discoba</taxon>
        <taxon>Euglenozoa</taxon>
        <taxon>Kinetoplastea</taxon>
        <taxon>Metakinetoplastina</taxon>
        <taxon>Eubodonida</taxon>
        <taxon>Bodonidae</taxon>
        <taxon>Bodo</taxon>
    </lineage>
</organism>
<evidence type="ECO:0000313" key="2">
    <source>
        <dbReference type="EMBL" id="CUG89576.1"/>
    </source>
</evidence>
<feature type="non-terminal residue" evidence="2">
    <location>
        <position position="412"/>
    </location>
</feature>
<dbReference type="Proteomes" id="UP000051952">
    <property type="component" value="Unassembled WGS sequence"/>
</dbReference>
<proteinExistence type="predicted"/>
<reference evidence="3" key="1">
    <citation type="submission" date="2015-09" db="EMBL/GenBank/DDBJ databases">
        <authorList>
            <consortium name="Pathogen Informatics"/>
        </authorList>
    </citation>
    <scope>NUCLEOTIDE SEQUENCE [LARGE SCALE GENOMIC DNA]</scope>
    <source>
        <strain evidence="3">Lake Konstanz</strain>
    </source>
</reference>
<evidence type="ECO:0000313" key="3">
    <source>
        <dbReference type="Proteomes" id="UP000051952"/>
    </source>
</evidence>
<keyword evidence="3" id="KW-1185">Reference proteome</keyword>
<accession>A0A0S4JDM0</accession>
<dbReference type="AlphaFoldDB" id="A0A0S4JDM0"/>
<dbReference type="VEuPathDB" id="TriTrypDB:BSAL_22140"/>
<evidence type="ECO:0000256" key="1">
    <source>
        <dbReference type="SAM" id="MobiDB-lite"/>
    </source>
</evidence>